<proteinExistence type="predicted"/>
<dbReference type="Pfam" id="PF24837">
    <property type="entry name" value="AMIN-like"/>
    <property type="match status" value="1"/>
</dbReference>
<accession>A0A6N7W7H5</accession>
<organism evidence="2 3">
    <name type="scientific">Scrofimicrobium canadense</name>
    <dbReference type="NCBI Taxonomy" id="2652290"/>
    <lineage>
        <taxon>Bacteria</taxon>
        <taxon>Bacillati</taxon>
        <taxon>Actinomycetota</taxon>
        <taxon>Actinomycetes</taxon>
        <taxon>Actinomycetales</taxon>
        <taxon>Actinomycetaceae</taxon>
        <taxon>Scrofimicrobium</taxon>
    </lineage>
</organism>
<evidence type="ECO:0000313" key="3">
    <source>
        <dbReference type="Proteomes" id="UP000470875"/>
    </source>
</evidence>
<dbReference type="InterPro" id="IPR056303">
    <property type="entry name" value="AMIN-like"/>
</dbReference>
<comment type="caution">
    <text evidence="2">The sequence shown here is derived from an EMBL/GenBank/DDBJ whole genome shotgun (WGS) entry which is preliminary data.</text>
</comment>
<dbReference type="Proteomes" id="UP000470875">
    <property type="component" value="Unassembled WGS sequence"/>
</dbReference>
<name>A0A6N7W7H5_9ACTO</name>
<evidence type="ECO:0000313" key="2">
    <source>
        <dbReference type="EMBL" id="MSS85205.1"/>
    </source>
</evidence>
<evidence type="ECO:0000259" key="1">
    <source>
        <dbReference type="Pfam" id="PF24837"/>
    </source>
</evidence>
<sequence length="125" mass="14111">MFHDLRLAEHDGFYRVVVEFAGEDTPGWFVRWVDQPVEQGRGLPLDISGKAFLDVNVTGTMMPIMEGQLEKYYSGPNSLMISPIEVVQNGTFEDQTHIAIGMDKEREFQIGLLDAPARVVIDIKK</sequence>
<protein>
    <recommendedName>
        <fullName evidence="1">AMIN-like domain-containing protein</fullName>
    </recommendedName>
</protein>
<dbReference type="AlphaFoldDB" id="A0A6N7W7H5"/>
<reference evidence="2 3" key="1">
    <citation type="submission" date="2019-08" db="EMBL/GenBank/DDBJ databases">
        <title>In-depth cultivation of the pig gut microbiome towards novel bacterial diversity and tailored functional studies.</title>
        <authorList>
            <person name="Wylensek D."/>
            <person name="Hitch T.C.A."/>
            <person name="Clavel T."/>
        </authorList>
    </citation>
    <scope>NUCLEOTIDE SEQUENCE [LARGE SCALE GENOMIC DNA]</scope>
    <source>
        <strain evidence="2 3">WB03_NA08</strain>
    </source>
</reference>
<dbReference type="EMBL" id="VULO01000013">
    <property type="protein sequence ID" value="MSS85205.1"/>
    <property type="molecule type" value="Genomic_DNA"/>
</dbReference>
<keyword evidence="3" id="KW-1185">Reference proteome</keyword>
<feature type="domain" description="AMIN-like" evidence="1">
    <location>
        <begin position="3"/>
        <end position="124"/>
    </location>
</feature>
<gene>
    <name evidence="2" type="ORF">FYJ24_10655</name>
</gene>